<dbReference type="PANTHER" id="PTHR28208:SF1">
    <property type="entry name" value="FILAMENT ORGANIZATION PROTEIN APP1-LIKE, PUTATIVE (AFU_ORTHOLOGUE AFUA_1G06650)-RELATED"/>
    <property type="match status" value="1"/>
</dbReference>
<dbReference type="InterPro" id="IPR052935">
    <property type="entry name" value="Mg2+_PAP"/>
</dbReference>
<evidence type="ECO:0000259" key="3">
    <source>
        <dbReference type="Pfam" id="PF09949"/>
    </source>
</evidence>
<feature type="region of interest" description="Disordered" evidence="1">
    <location>
        <begin position="70"/>
        <end position="93"/>
    </location>
</feature>
<gene>
    <name evidence="4" type="ORF">SCF082_LOCUS14620</name>
</gene>
<keyword evidence="2" id="KW-0472">Membrane</keyword>
<evidence type="ECO:0000256" key="2">
    <source>
        <dbReference type="SAM" id="Phobius"/>
    </source>
</evidence>
<keyword evidence="2" id="KW-0812">Transmembrane</keyword>
<keyword evidence="2" id="KW-1133">Transmembrane helix</keyword>
<reference evidence="4 5" key="1">
    <citation type="submission" date="2024-02" db="EMBL/GenBank/DDBJ databases">
        <authorList>
            <person name="Chen Y."/>
            <person name="Shah S."/>
            <person name="Dougan E. K."/>
            <person name="Thang M."/>
            <person name="Chan C."/>
        </authorList>
    </citation>
    <scope>NUCLEOTIDE SEQUENCE [LARGE SCALE GENOMIC DNA]</scope>
</reference>
<dbReference type="PANTHER" id="PTHR28208">
    <property type="entry name" value="PHOSPHATIDATE PHOSPHATASE APP1"/>
    <property type="match status" value="1"/>
</dbReference>
<dbReference type="Proteomes" id="UP001642464">
    <property type="component" value="Unassembled WGS sequence"/>
</dbReference>
<organism evidence="4 5">
    <name type="scientific">Durusdinium trenchii</name>
    <dbReference type="NCBI Taxonomy" id="1381693"/>
    <lineage>
        <taxon>Eukaryota</taxon>
        <taxon>Sar</taxon>
        <taxon>Alveolata</taxon>
        <taxon>Dinophyceae</taxon>
        <taxon>Suessiales</taxon>
        <taxon>Symbiodiniaceae</taxon>
        <taxon>Durusdinium</taxon>
    </lineage>
</organism>
<name>A0ABP0K0H7_9DINO</name>
<evidence type="ECO:0000313" key="4">
    <source>
        <dbReference type="EMBL" id="CAK9019689.1"/>
    </source>
</evidence>
<evidence type="ECO:0000313" key="5">
    <source>
        <dbReference type="Proteomes" id="UP001642464"/>
    </source>
</evidence>
<feature type="transmembrane region" description="Helical" evidence="2">
    <location>
        <begin position="21"/>
        <end position="42"/>
    </location>
</feature>
<evidence type="ECO:0000256" key="1">
    <source>
        <dbReference type="SAM" id="MobiDB-lite"/>
    </source>
</evidence>
<dbReference type="InterPro" id="IPR019236">
    <property type="entry name" value="APP1_cat"/>
</dbReference>
<sequence length="667" mass="72950">MFPLRTAARRRTCPGRLFGNPFAAVVLFGFTFNVQVGGFVSFRHLASRILHAEAEDRVIGAAAPGKALAEIERPDDAEPAEPEESAPEEAEDSWQRRWQMAQFALQDLLEASEARTFAANSSAPGDLAAAGAVLTLAIASEVPLLKFATLTEDAIRMLSGMQLAAVEDVIAAASSATASEGLPAIVGSSLILAAAAVARNVPDEADEGPLDWLQAFNATVQEVWASGTGSLNTRAATLLKEVARLWAAVDEQLSQKVAIGGEAKSQSSHGIALRCGSARRQGKDWILPIEVQLFRQSQGRHAHGPEAMLLAMGRQLFRSLHDVSESDFNEDAIRIYEERARLIFRSFQMPLTSDRALQRLEVRIGGPRYGDEGWQKLPPTDGSGLIQANVRFTDDNIPLADRFMEQASVEVRLAEVAAAGDAQRLSAAPVKAVAAMVRPQGVGIISDIDDTVKVTEVFHGIKAVLQNTFLKTFVDVPGMAKLYQGWEKLEASFHYVSKSPPELYAPLAKFLRSKGFPVSSIHLCPLLGRNRANFKLRQVESLLSQFPERKFILVGDSGEKDPEVYAAIMRSHPDQVLKVLIRSVAPSDKENRVKAKAAFRGINAKKWQVFEDPSEINLKDIEKKPVQGTFTWPTWPWSDLQDERATQATSQRTWNQMGMPLAGAIVD</sequence>
<protein>
    <submittedName>
        <fullName evidence="4">Phosphatidate phosphatase APP1 (PAP) (Actin patch protein 1)</fullName>
    </submittedName>
</protein>
<accession>A0ABP0K0H7</accession>
<dbReference type="EMBL" id="CAXAMM010009191">
    <property type="protein sequence ID" value="CAK9019689.1"/>
    <property type="molecule type" value="Genomic_DNA"/>
</dbReference>
<proteinExistence type="predicted"/>
<feature type="domain" description="Phosphatidate phosphatase APP1 catalytic" evidence="3">
    <location>
        <begin position="442"/>
        <end position="582"/>
    </location>
</feature>
<comment type="caution">
    <text evidence="4">The sequence shown here is derived from an EMBL/GenBank/DDBJ whole genome shotgun (WGS) entry which is preliminary data.</text>
</comment>
<feature type="compositionally biased region" description="Acidic residues" evidence="1">
    <location>
        <begin position="77"/>
        <end position="92"/>
    </location>
</feature>
<dbReference type="Pfam" id="PF09949">
    <property type="entry name" value="APP1_cat"/>
    <property type="match status" value="1"/>
</dbReference>
<keyword evidence="5" id="KW-1185">Reference proteome</keyword>